<evidence type="ECO:0000313" key="2">
    <source>
        <dbReference type="EMBL" id="AWY10194.1"/>
    </source>
</evidence>
<dbReference type="Gene3D" id="3.10.450.40">
    <property type="match status" value="1"/>
</dbReference>
<dbReference type="InterPro" id="IPR007048">
    <property type="entry name" value="IraD/Gp25-like"/>
</dbReference>
<dbReference type="SUPFAM" id="SSF160719">
    <property type="entry name" value="gpW/gp25-like"/>
    <property type="match status" value="1"/>
</dbReference>
<feature type="domain" description="IraD/Gp25-like" evidence="1">
    <location>
        <begin position="27"/>
        <end position="95"/>
    </location>
</feature>
<evidence type="ECO:0000259" key="1">
    <source>
        <dbReference type="Pfam" id="PF04965"/>
    </source>
</evidence>
<dbReference type="SMR" id="A0A4P2THD1"/>
<sequence>MKVQYKDIDLGMAKHPVTGDVAVRTDVRAIMQSIREIVFTAAGEWEAEPEFGVGIYSELGEEQHPLIGENLRIRIEQAVERYEPRAEIASVVIGRDGDHGVKIQVIFFALNSPEPFDQEIVLERTR</sequence>
<accession>A0A4P2THD1</accession>
<evidence type="ECO:0000313" key="3">
    <source>
        <dbReference type="Proteomes" id="UP000305753"/>
    </source>
</evidence>
<organism evidence="2 3">
    <name type="scientific">Vibrio phage VP-1</name>
    <dbReference type="NCBI Taxonomy" id="2234088"/>
    <lineage>
        <taxon>Viruses</taxon>
        <taxon>Duplodnaviria</taxon>
        <taxon>Heunggongvirae</taxon>
        <taxon>Uroviricota</taxon>
        <taxon>Caudoviricetes</taxon>
        <taxon>Pantevenvirales</taxon>
        <taxon>Ackermannviridae</taxon>
        <taxon>Vapseptimavirus</taxon>
        <taxon>Vapseptimavirus VAP7</taxon>
    </lineage>
</organism>
<proteinExistence type="predicted"/>
<name>A0A4P2THD1_9CAUD</name>
<dbReference type="Pfam" id="PF04965">
    <property type="entry name" value="GPW_gp25"/>
    <property type="match status" value="1"/>
</dbReference>
<dbReference type="EMBL" id="MH363700">
    <property type="protein sequence ID" value="AWY10194.1"/>
    <property type="molecule type" value="Genomic_DNA"/>
</dbReference>
<dbReference type="Proteomes" id="UP000305753">
    <property type="component" value="Segment"/>
</dbReference>
<protein>
    <submittedName>
        <fullName evidence="2">Lysozyme</fullName>
    </submittedName>
</protein>
<reference evidence="2 3" key="1">
    <citation type="submission" date="2018-05" db="EMBL/GenBank/DDBJ databases">
        <title>Whole genome sequencing of Vibrio phage VP-1.</title>
        <authorList>
            <person name="Nandita M."/>
            <person name="Bhat S.G."/>
        </authorList>
    </citation>
    <scope>NUCLEOTIDE SEQUENCE [LARGE SCALE GENOMIC DNA]</scope>
</reference>